<dbReference type="EMBL" id="KZ857407">
    <property type="protein sequence ID" value="RDX49127.1"/>
    <property type="molecule type" value="Genomic_DNA"/>
</dbReference>
<proteinExistence type="predicted"/>
<dbReference type="Proteomes" id="UP000256964">
    <property type="component" value="Unassembled WGS sequence"/>
</dbReference>
<feature type="region of interest" description="Disordered" evidence="1">
    <location>
        <begin position="59"/>
        <end position="105"/>
    </location>
</feature>
<evidence type="ECO:0000313" key="3">
    <source>
        <dbReference type="Proteomes" id="UP000256964"/>
    </source>
</evidence>
<gene>
    <name evidence="2" type="ORF">OH76DRAFT_557217</name>
</gene>
<accession>A0A371D9C4</accession>
<organism evidence="2 3">
    <name type="scientific">Lentinus brumalis</name>
    <dbReference type="NCBI Taxonomy" id="2498619"/>
    <lineage>
        <taxon>Eukaryota</taxon>
        <taxon>Fungi</taxon>
        <taxon>Dikarya</taxon>
        <taxon>Basidiomycota</taxon>
        <taxon>Agaricomycotina</taxon>
        <taxon>Agaricomycetes</taxon>
        <taxon>Polyporales</taxon>
        <taxon>Polyporaceae</taxon>
        <taxon>Lentinus</taxon>
    </lineage>
</organism>
<keyword evidence="3" id="KW-1185">Reference proteome</keyword>
<dbReference type="AlphaFoldDB" id="A0A371D9C4"/>
<evidence type="ECO:0000313" key="2">
    <source>
        <dbReference type="EMBL" id="RDX49127.1"/>
    </source>
</evidence>
<reference evidence="2 3" key="1">
    <citation type="journal article" date="2018" name="Biotechnol. Biofuels">
        <title>Integrative visual omics of the white-rot fungus Polyporus brumalis exposes the biotechnological potential of its oxidative enzymes for delignifying raw plant biomass.</title>
        <authorList>
            <person name="Miyauchi S."/>
            <person name="Rancon A."/>
            <person name="Drula E."/>
            <person name="Hage H."/>
            <person name="Chaduli D."/>
            <person name="Favel A."/>
            <person name="Grisel S."/>
            <person name="Henrissat B."/>
            <person name="Herpoel-Gimbert I."/>
            <person name="Ruiz-Duenas F.J."/>
            <person name="Chevret D."/>
            <person name="Hainaut M."/>
            <person name="Lin J."/>
            <person name="Wang M."/>
            <person name="Pangilinan J."/>
            <person name="Lipzen A."/>
            <person name="Lesage-Meessen L."/>
            <person name="Navarro D."/>
            <person name="Riley R."/>
            <person name="Grigoriev I.V."/>
            <person name="Zhou S."/>
            <person name="Raouche S."/>
            <person name="Rosso M.N."/>
        </authorList>
    </citation>
    <scope>NUCLEOTIDE SEQUENCE [LARGE SCALE GENOMIC DNA]</scope>
    <source>
        <strain evidence="2 3">BRFM 1820</strain>
    </source>
</reference>
<feature type="compositionally biased region" description="Low complexity" evidence="1">
    <location>
        <begin position="87"/>
        <end position="97"/>
    </location>
</feature>
<protein>
    <submittedName>
        <fullName evidence="2">Uncharacterized protein</fullName>
    </submittedName>
</protein>
<sequence>MALCCSRPYYAVLSMVAGTLCTAVCFSRTRLDLGHVRSHSLAWVTLRPHRVSHRIGQVANAPLLPPPTSSKSHAASKGTHRGPQPSRTATGTRTATRQPAGVRTATRTRHPCMEHLRPPSTQHLQEFEVLRLPPPTSPGLSCTCNIRSQARPTPSPHAVIASARRAHETGTVHTWAVGCSGDGSWGAGEMEICQCQGRCTHLPTTRWPSALGSRPRRKQTRAPLINVSHGIPITAPSPRESEAPLGPSRAVGPARPVDAAKLLAVGRGL</sequence>
<name>A0A371D9C4_9APHY</name>
<evidence type="ECO:0000256" key="1">
    <source>
        <dbReference type="SAM" id="MobiDB-lite"/>
    </source>
</evidence>
<feature type="region of interest" description="Disordered" evidence="1">
    <location>
        <begin position="229"/>
        <end position="252"/>
    </location>
</feature>